<gene>
    <name evidence="1" type="ORF">AX760_14805</name>
</gene>
<protein>
    <submittedName>
        <fullName evidence="1">Uncharacterized protein</fullName>
    </submittedName>
</protein>
<dbReference type="AlphaFoldDB" id="A0A657LTQ0"/>
<dbReference type="RefSeq" id="WP_071832615.1">
    <property type="nucleotide sequence ID" value="NZ_LSRP01000077.1"/>
</dbReference>
<organism evidence="1 2">
    <name type="scientific">Pararhizobium antarcticum</name>
    <dbReference type="NCBI Taxonomy" id="1798805"/>
    <lineage>
        <taxon>Bacteria</taxon>
        <taxon>Pseudomonadati</taxon>
        <taxon>Pseudomonadota</taxon>
        <taxon>Alphaproteobacteria</taxon>
        <taxon>Hyphomicrobiales</taxon>
        <taxon>Rhizobiaceae</taxon>
        <taxon>Rhizobium/Agrobacterium group</taxon>
        <taxon>Pararhizobium</taxon>
    </lineage>
</organism>
<evidence type="ECO:0000313" key="1">
    <source>
        <dbReference type="EMBL" id="OJF98236.1"/>
    </source>
</evidence>
<keyword evidence="2" id="KW-1185">Reference proteome</keyword>
<sequence>MTPDTSTDPTETSRGEKAAVEYSFTMRLQGLSPAEIERFVAEADGWRIKPGANVVYLFPENEPEFDGNAGDYLHGVFSRHETVLNAAAQIGTSREISLAIYFDANRIAAICPKFDNTIIRRLADLNFSLEICVFPSNFEDDEGTEE</sequence>
<name>A0A657LTQ0_9HYPH</name>
<comment type="caution">
    <text evidence="1">The sequence shown here is derived from an EMBL/GenBank/DDBJ whole genome shotgun (WGS) entry which is preliminary data.</text>
</comment>
<dbReference type="Proteomes" id="UP000182661">
    <property type="component" value="Unassembled WGS sequence"/>
</dbReference>
<proteinExistence type="predicted"/>
<accession>A0A657LTQ0</accession>
<evidence type="ECO:0000313" key="2">
    <source>
        <dbReference type="Proteomes" id="UP000182661"/>
    </source>
</evidence>
<dbReference type="OrthoDB" id="9795222at2"/>
<dbReference type="EMBL" id="LSRP01000077">
    <property type="protein sequence ID" value="OJF98236.1"/>
    <property type="molecule type" value="Genomic_DNA"/>
</dbReference>
<reference evidence="1 2" key="1">
    <citation type="submission" date="2016-02" db="EMBL/GenBank/DDBJ databases">
        <title>Genome sequencing of a beta-galactosidase producing bacteria Rhizobium sp. 59.</title>
        <authorList>
            <person name="Wang D."/>
            <person name="Kot W."/>
            <person name="Qin Y."/>
            <person name="Hansen L."/>
            <person name="Naqvi K."/>
            <person name="Rensing C."/>
        </authorList>
    </citation>
    <scope>NUCLEOTIDE SEQUENCE [LARGE SCALE GENOMIC DNA]</scope>
    <source>
        <strain evidence="1 2">59</strain>
    </source>
</reference>